<proteinExistence type="predicted"/>
<evidence type="ECO:0000313" key="2">
    <source>
        <dbReference type="Proteomes" id="UP000075670"/>
    </source>
</evidence>
<evidence type="ECO:0000313" key="1">
    <source>
        <dbReference type="EMBL" id="KYH30825.1"/>
    </source>
</evidence>
<organism evidence="1 2">
    <name type="scientific">Moorella mulderi DSM 14980</name>
    <dbReference type="NCBI Taxonomy" id="1122241"/>
    <lineage>
        <taxon>Bacteria</taxon>
        <taxon>Bacillati</taxon>
        <taxon>Bacillota</taxon>
        <taxon>Clostridia</taxon>
        <taxon>Neomoorellales</taxon>
        <taxon>Neomoorellaceae</taxon>
        <taxon>Neomoorella</taxon>
    </lineage>
</organism>
<keyword evidence="2" id="KW-1185">Reference proteome</keyword>
<dbReference type="AlphaFoldDB" id="A0A151AT93"/>
<gene>
    <name evidence="1" type="ORF">MOMUL_28900</name>
</gene>
<reference evidence="1 2" key="1">
    <citation type="submission" date="2016-02" db="EMBL/GenBank/DDBJ databases">
        <title>Genome sequence of Moorella mulderi DSM 14980.</title>
        <authorList>
            <person name="Poehlein A."/>
            <person name="Daniel R."/>
        </authorList>
    </citation>
    <scope>NUCLEOTIDE SEQUENCE [LARGE SCALE GENOMIC DNA]</scope>
    <source>
        <strain evidence="1 2">DSM 14980</strain>
    </source>
</reference>
<dbReference type="RefSeq" id="WP_062285911.1">
    <property type="nucleotide sequence ID" value="NZ_LTBC01000020.1"/>
</dbReference>
<dbReference type="Proteomes" id="UP000075670">
    <property type="component" value="Unassembled WGS sequence"/>
</dbReference>
<dbReference type="EMBL" id="LTBC01000020">
    <property type="protein sequence ID" value="KYH30825.1"/>
    <property type="molecule type" value="Genomic_DNA"/>
</dbReference>
<dbReference type="PATRIC" id="fig|1122241.3.peg.3077"/>
<name>A0A151AT93_9FIRM</name>
<dbReference type="OrthoDB" id="1809110at2"/>
<protein>
    <submittedName>
        <fullName evidence="1">Uncharacterized protein</fullName>
    </submittedName>
</protein>
<sequence length="76" mass="9316">MRTVDYDQYMEQLRKKSLHLYTRWAAGQKDNALLSRKSRDLEEDKVLFLLDWKRWQEALTSGRIEKIGPRRYRWNG</sequence>
<comment type="caution">
    <text evidence="1">The sequence shown here is derived from an EMBL/GenBank/DDBJ whole genome shotgun (WGS) entry which is preliminary data.</text>
</comment>
<accession>A0A151AT93</accession>